<dbReference type="Proteomes" id="UP000811246">
    <property type="component" value="Chromosome 7"/>
</dbReference>
<comment type="caution">
    <text evidence="1">The sequence shown here is derived from an EMBL/GenBank/DDBJ whole genome shotgun (WGS) entry which is preliminary data.</text>
</comment>
<evidence type="ECO:0000313" key="2">
    <source>
        <dbReference type="Proteomes" id="UP000811246"/>
    </source>
</evidence>
<evidence type="ECO:0000313" key="1">
    <source>
        <dbReference type="EMBL" id="KAG6704145.1"/>
    </source>
</evidence>
<organism evidence="1 2">
    <name type="scientific">Carya illinoinensis</name>
    <name type="common">Pecan</name>
    <dbReference type="NCBI Taxonomy" id="32201"/>
    <lineage>
        <taxon>Eukaryota</taxon>
        <taxon>Viridiplantae</taxon>
        <taxon>Streptophyta</taxon>
        <taxon>Embryophyta</taxon>
        <taxon>Tracheophyta</taxon>
        <taxon>Spermatophyta</taxon>
        <taxon>Magnoliopsida</taxon>
        <taxon>eudicotyledons</taxon>
        <taxon>Gunneridae</taxon>
        <taxon>Pentapetalae</taxon>
        <taxon>rosids</taxon>
        <taxon>fabids</taxon>
        <taxon>Fagales</taxon>
        <taxon>Juglandaceae</taxon>
        <taxon>Carya</taxon>
    </lineage>
</organism>
<accession>A0A922ELJ7</accession>
<reference evidence="1" key="1">
    <citation type="submission" date="2021-01" db="EMBL/GenBank/DDBJ databases">
        <authorList>
            <person name="Lovell J.T."/>
            <person name="Bentley N."/>
            <person name="Bhattarai G."/>
            <person name="Jenkins J.W."/>
            <person name="Sreedasyam A."/>
            <person name="Alarcon Y."/>
            <person name="Bock C."/>
            <person name="Boston L."/>
            <person name="Carlson J."/>
            <person name="Cervantes K."/>
            <person name="Clermont K."/>
            <person name="Krom N."/>
            <person name="Kubenka K."/>
            <person name="Mamidi S."/>
            <person name="Mattison C."/>
            <person name="Monteros M."/>
            <person name="Pisani C."/>
            <person name="Plott C."/>
            <person name="Rajasekar S."/>
            <person name="Rhein H.S."/>
            <person name="Rohla C."/>
            <person name="Song M."/>
            <person name="Hilaire R.S."/>
            <person name="Shu S."/>
            <person name="Wells L."/>
            <person name="Wang X."/>
            <person name="Webber J."/>
            <person name="Heerema R.J."/>
            <person name="Klein P."/>
            <person name="Conner P."/>
            <person name="Grauke L."/>
            <person name="Grimwood J."/>
            <person name="Schmutz J."/>
            <person name="Randall J.J."/>
        </authorList>
    </citation>
    <scope>NUCLEOTIDE SEQUENCE</scope>
    <source>
        <tissue evidence="1">Leaf</tissue>
    </source>
</reference>
<dbReference type="EMBL" id="CM031831">
    <property type="protein sequence ID" value="KAG6704145.1"/>
    <property type="molecule type" value="Genomic_DNA"/>
</dbReference>
<sequence length="113" mass="12623">MHLFSRHLLLRQARLGPKQGISIGNITIATSNVNLDKSGVPILGCKLHRVCVGRSDRLGTKQGISICKLLPPSKFGQDVIESWRYLNPLFHVTLCNLLSFTYPTKWHNLQTGS</sequence>
<dbReference type="AlphaFoldDB" id="A0A922ELJ7"/>
<proteinExistence type="predicted"/>
<gene>
    <name evidence="1" type="ORF">I3842_07G121200</name>
</gene>
<name>A0A922ELJ7_CARIL</name>
<protein>
    <submittedName>
        <fullName evidence="1">Uncharacterized protein</fullName>
    </submittedName>
</protein>